<dbReference type="Proteomes" id="UP000249829">
    <property type="component" value="Unassembled WGS sequence"/>
</dbReference>
<feature type="compositionally biased region" description="Acidic residues" evidence="1">
    <location>
        <begin position="92"/>
        <end position="112"/>
    </location>
</feature>
<dbReference type="InterPro" id="IPR019734">
    <property type="entry name" value="TPR_rpt"/>
</dbReference>
<gene>
    <name evidence="2" type="ORF">BO99DRAFT_260952</name>
</gene>
<dbReference type="AlphaFoldDB" id="A0A2V5GVV2"/>
<dbReference type="PANTHER" id="PTHR23082">
    <property type="entry name" value="TRANSCRIPTION INITIATION FACTOR IIIC TFIIIC , POLYPEPTIDE 3-RELATED"/>
    <property type="match status" value="1"/>
</dbReference>
<dbReference type="GO" id="GO:0006383">
    <property type="term" value="P:transcription by RNA polymerase III"/>
    <property type="evidence" value="ECO:0007669"/>
    <property type="project" value="InterPro"/>
</dbReference>
<dbReference type="PANTHER" id="PTHR23082:SF0">
    <property type="entry name" value="GENERAL TRANSCRIPTION FACTOR 3C POLYPEPTIDE 3"/>
    <property type="match status" value="1"/>
</dbReference>
<dbReference type="InterPro" id="IPR011990">
    <property type="entry name" value="TPR-like_helical_dom_sf"/>
</dbReference>
<feature type="compositionally biased region" description="Low complexity" evidence="1">
    <location>
        <begin position="601"/>
        <end position="613"/>
    </location>
</feature>
<keyword evidence="3" id="KW-1185">Reference proteome</keyword>
<evidence type="ECO:0000313" key="3">
    <source>
        <dbReference type="Proteomes" id="UP000249829"/>
    </source>
</evidence>
<dbReference type="SUPFAM" id="SSF48452">
    <property type="entry name" value="TPR-like"/>
    <property type="match status" value="2"/>
</dbReference>
<feature type="region of interest" description="Disordered" evidence="1">
    <location>
        <begin position="587"/>
        <end position="625"/>
    </location>
</feature>
<proteinExistence type="predicted"/>
<evidence type="ECO:0000256" key="1">
    <source>
        <dbReference type="SAM" id="MobiDB-lite"/>
    </source>
</evidence>
<reference evidence="2 3" key="1">
    <citation type="submission" date="2018-02" db="EMBL/GenBank/DDBJ databases">
        <title>The genomes of Aspergillus section Nigri reveals drivers in fungal speciation.</title>
        <authorList>
            <consortium name="DOE Joint Genome Institute"/>
            <person name="Vesth T.C."/>
            <person name="Nybo J."/>
            <person name="Theobald S."/>
            <person name="Brandl J."/>
            <person name="Frisvad J.C."/>
            <person name="Nielsen K.F."/>
            <person name="Lyhne E.K."/>
            <person name="Kogle M.E."/>
            <person name="Kuo A."/>
            <person name="Riley R."/>
            <person name="Clum A."/>
            <person name="Nolan M."/>
            <person name="Lipzen A."/>
            <person name="Salamov A."/>
            <person name="Henrissat B."/>
            <person name="Wiebenga A."/>
            <person name="De vries R.P."/>
            <person name="Grigoriev I.V."/>
            <person name="Mortensen U.H."/>
            <person name="Andersen M.R."/>
            <person name="Baker S.E."/>
        </authorList>
    </citation>
    <scope>NUCLEOTIDE SEQUENCE [LARGE SCALE GENOMIC DNA]</scope>
    <source>
        <strain evidence="2 3">CBS 115571</strain>
    </source>
</reference>
<accession>A0A2V5GVV2</accession>
<dbReference type="Pfam" id="PF13181">
    <property type="entry name" value="TPR_8"/>
    <property type="match status" value="1"/>
</dbReference>
<feature type="region of interest" description="Disordered" evidence="1">
    <location>
        <begin position="1"/>
        <end position="150"/>
    </location>
</feature>
<dbReference type="Gene3D" id="1.25.40.10">
    <property type="entry name" value="Tetratricopeptide repeat domain"/>
    <property type="match status" value="3"/>
</dbReference>
<dbReference type="InterPro" id="IPR039340">
    <property type="entry name" value="Tfc4/TFIIIC-102/Sfc4"/>
</dbReference>
<dbReference type="GO" id="GO:0000127">
    <property type="term" value="C:transcription factor TFIIIC complex"/>
    <property type="evidence" value="ECO:0007669"/>
    <property type="project" value="TreeGrafter"/>
</dbReference>
<protein>
    <submittedName>
        <fullName evidence="2">TPR-like protein</fullName>
    </submittedName>
</protein>
<dbReference type="Pfam" id="PF14559">
    <property type="entry name" value="TPR_19"/>
    <property type="match status" value="1"/>
</dbReference>
<sequence length="1082" mass="123747">MDYPDSTYPEHGNSPDEYTYPAVNQTMHYPWQGDQPPVQAESSIDHLLDPRLYRGLFPGGSTQPADDQLDEEDVGNYPEVDASSDSLYSLSSEEETDEEEYEAPPEEGDDNDSLAHRRRRRKGGPFSGRYGARGMKGVKRGPRKPLEPSPEFKILHSEATSAFIDGDYDRAIVKVKQAIQINPEMFAAHSLLSEIFLAQGEPDKALTALFNGAHTRPKDPGVWTKVARMILDRSGEDRTSALNDVVYCYSRVLDIQPQNYNVRFQRAAIYRELNHNGKATTEYERILRERPSDARALRHLAETLIDTQEAHKAVDIWSRSVDYILTYEPQDVPDFSWSDVNIYAELHSIVGRPFEGLKATKTLSRWLLGRNHDTMWKDFHDDDREWDADDSPRRIKTDGYIPRRWHRDSYGLGLPLELRIKLGLFRLKMGYDHKDEALQHFEWLDPDDTSEDARLYDYGDLFREVADALKEVGLLQEALKFYTPLQQTNEYADASFFMAVGDCYRLLGKLEDAENCYLTVAEYDAQHIDSRVQLARLYEEIGMNEQALKFVNEAVLLGRQETRSHRRRKDTRLEQLAMEFRLAESGAAPVVPESPSPEMPPAAVLTTPAAPVVSRKQAEPDEGQRRSNVHFLYGKLLQLHEAVKGGNDEAMEDWLDIADAVLREFRSNRIFYPLQRHMTFLGYSREAQRKKGKGRTLIEEMEEMAARLHESLGNITEEPLQGTIPTDYHGISFEEWLDLFLQYALYVAAQGESDEAYDTLAAAADASVWYHSKPSTRMIHVCWFTCALRMQDEETLTNEARWFIKEYQFVTDTYRLFAMLSRLIGDPQRSLFHSSPNMKFMLRQIKAMDFTLPESNAGARLNRPRESIYQERASLSTRDEITGEAISAEEMDIALIVLYGHILYSGNSFYPALNYFFRAYALDDQNPVVLLSIALCYIHQSLKRQSENRHYLIMQGLSFMQEYRRVRERPGTLLSERQEMEFNFARVWHTLGLAHLAAEGYQRVLDIGTQIQAQSNKPASRQSTGLIDGSDVVMADASAGVDEPAPFMEDFSREAAVALQSIYALGGDIRSAQQVTAQWLVI</sequence>
<dbReference type="OMA" id="SSPNMKF"/>
<name>A0A2V5GVV2_ASPV1</name>
<dbReference type="STRING" id="1450538.A0A2V5GVV2"/>
<organism evidence="2 3">
    <name type="scientific">Aspergillus violaceofuscus (strain CBS 115571)</name>
    <dbReference type="NCBI Taxonomy" id="1450538"/>
    <lineage>
        <taxon>Eukaryota</taxon>
        <taxon>Fungi</taxon>
        <taxon>Dikarya</taxon>
        <taxon>Ascomycota</taxon>
        <taxon>Pezizomycotina</taxon>
        <taxon>Eurotiomycetes</taxon>
        <taxon>Eurotiomycetidae</taxon>
        <taxon>Eurotiales</taxon>
        <taxon>Aspergillaceae</taxon>
        <taxon>Aspergillus</taxon>
    </lineage>
</organism>
<dbReference type="SMART" id="SM00028">
    <property type="entry name" value="TPR"/>
    <property type="match status" value="7"/>
</dbReference>
<dbReference type="EMBL" id="KZ825191">
    <property type="protein sequence ID" value="PYI15201.1"/>
    <property type="molecule type" value="Genomic_DNA"/>
</dbReference>
<feature type="compositionally biased region" description="Basic and acidic residues" evidence="1">
    <location>
        <begin position="616"/>
        <end position="625"/>
    </location>
</feature>
<evidence type="ECO:0000313" key="2">
    <source>
        <dbReference type="EMBL" id="PYI15201.1"/>
    </source>
</evidence>
<feature type="compositionally biased region" description="Basic and acidic residues" evidence="1">
    <location>
        <begin position="43"/>
        <end position="52"/>
    </location>
</feature>